<reference evidence="2" key="1">
    <citation type="journal article" date="2014" name="Nat. Commun.">
        <title>The emerging biofuel crop Camelina sativa retains a highly undifferentiated hexaploid genome structure.</title>
        <authorList>
            <person name="Kagale S."/>
            <person name="Koh C."/>
            <person name="Nixon J."/>
            <person name="Bollina V."/>
            <person name="Clarke W.E."/>
            <person name="Tuteja R."/>
            <person name="Spillane C."/>
            <person name="Robinson S.J."/>
            <person name="Links M.G."/>
            <person name="Clarke C."/>
            <person name="Higgins E.E."/>
            <person name="Huebert T."/>
            <person name="Sharpe A.G."/>
            <person name="Parkin I.A."/>
        </authorList>
    </citation>
    <scope>NUCLEOTIDE SEQUENCE [LARGE SCALE GENOMIC DNA]</scope>
    <source>
        <strain evidence="2">cv. DH55</strain>
    </source>
</reference>
<gene>
    <name evidence="3" type="primary">LOC104752872</name>
</gene>
<feature type="region of interest" description="Disordered" evidence="1">
    <location>
        <begin position="62"/>
        <end position="171"/>
    </location>
</feature>
<evidence type="ECO:0000256" key="1">
    <source>
        <dbReference type="SAM" id="MobiDB-lite"/>
    </source>
</evidence>
<evidence type="ECO:0000313" key="2">
    <source>
        <dbReference type="Proteomes" id="UP000694864"/>
    </source>
</evidence>
<protein>
    <submittedName>
        <fullName evidence="3">UPF0540 protein At1g62060-like</fullName>
    </submittedName>
</protein>
<sequence>MHHKQHTISSNKKIHKMNATKFSVLLVIGVLFAIVTAREVEEVSKETKLGTSVPKTATKGIGAELSVDTQTDSVSSGNSFSGATYSPKSPSASSGGNGFTSTGGAVSARGRNANADSSSGSSAQGNSAAAANKNGAAARGDGSAGSASTASGRTTDKKKKKKKCPKGKKRC</sequence>
<reference evidence="3" key="2">
    <citation type="submission" date="2025-08" db="UniProtKB">
        <authorList>
            <consortium name="RefSeq"/>
        </authorList>
    </citation>
    <scope>IDENTIFICATION</scope>
    <source>
        <tissue evidence="3">Leaf</tissue>
    </source>
</reference>
<feature type="compositionally biased region" description="Basic residues" evidence="1">
    <location>
        <begin position="156"/>
        <end position="171"/>
    </location>
</feature>
<dbReference type="RefSeq" id="XP_010473432.1">
    <property type="nucleotide sequence ID" value="XM_010475130.2"/>
</dbReference>
<evidence type="ECO:0000313" key="3">
    <source>
        <dbReference type="RefSeq" id="XP_010473432.1"/>
    </source>
</evidence>
<organism evidence="2 3">
    <name type="scientific">Camelina sativa</name>
    <name type="common">False flax</name>
    <name type="synonym">Myagrum sativum</name>
    <dbReference type="NCBI Taxonomy" id="90675"/>
    <lineage>
        <taxon>Eukaryota</taxon>
        <taxon>Viridiplantae</taxon>
        <taxon>Streptophyta</taxon>
        <taxon>Embryophyta</taxon>
        <taxon>Tracheophyta</taxon>
        <taxon>Spermatophyta</taxon>
        <taxon>Magnoliopsida</taxon>
        <taxon>eudicotyledons</taxon>
        <taxon>Gunneridae</taxon>
        <taxon>Pentapetalae</taxon>
        <taxon>rosids</taxon>
        <taxon>malvids</taxon>
        <taxon>Brassicales</taxon>
        <taxon>Brassicaceae</taxon>
        <taxon>Camelineae</taxon>
        <taxon>Camelina</taxon>
    </lineage>
</organism>
<feature type="compositionally biased region" description="Polar residues" evidence="1">
    <location>
        <begin position="67"/>
        <end position="90"/>
    </location>
</feature>
<accession>A0ABM0WMY0</accession>
<dbReference type="Proteomes" id="UP000694864">
    <property type="component" value="Chromosome 16"/>
</dbReference>
<keyword evidence="2" id="KW-1185">Reference proteome</keyword>
<feature type="compositionally biased region" description="Low complexity" evidence="1">
    <location>
        <begin position="91"/>
        <end position="153"/>
    </location>
</feature>
<name>A0ABM0WMY0_CAMSA</name>
<proteinExistence type="predicted"/>
<dbReference type="GeneID" id="104752872"/>